<dbReference type="CDD" id="cd00165">
    <property type="entry name" value="S4"/>
    <property type="match status" value="1"/>
</dbReference>
<reference evidence="3 4" key="1">
    <citation type="submission" date="2020-08" db="EMBL/GenBank/DDBJ databases">
        <title>Genomic Encyclopedia of Type Strains, Phase IV (KMG-IV): sequencing the most valuable type-strain genomes for metagenomic binning, comparative biology and taxonomic classification.</title>
        <authorList>
            <person name="Goeker M."/>
        </authorList>
    </citation>
    <scope>NUCLEOTIDE SEQUENCE [LARGE SCALE GENOMIC DNA]</scope>
    <source>
        <strain evidence="3 4">DSM 10633</strain>
    </source>
</reference>
<dbReference type="EMBL" id="JACHGZ010000012">
    <property type="protein sequence ID" value="MBB5148954.1"/>
    <property type="molecule type" value="Genomic_DNA"/>
</dbReference>
<dbReference type="InterPro" id="IPR002942">
    <property type="entry name" value="S4_RNA-bd"/>
</dbReference>
<organism evidence="3 4">
    <name type="scientific">Ureibacillus thermosphaericus</name>
    <dbReference type="NCBI Taxonomy" id="51173"/>
    <lineage>
        <taxon>Bacteria</taxon>
        <taxon>Bacillati</taxon>
        <taxon>Bacillota</taxon>
        <taxon>Bacilli</taxon>
        <taxon>Bacillales</taxon>
        <taxon>Caryophanaceae</taxon>
        <taxon>Ureibacillus</taxon>
    </lineage>
</organism>
<keyword evidence="1" id="KW-0694">RNA-binding</keyword>
<comment type="caution">
    <text evidence="3">The sequence shown here is derived from an EMBL/GenBank/DDBJ whole genome shotgun (WGS) entry which is preliminary data.</text>
</comment>
<protein>
    <submittedName>
        <fullName evidence="3">RNA-binding protein YlmH</fullName>
    </submittedName>
</protein>
<evidence type="ECO:0000259" key="2">
    <source>
        <dbReference type="SMART" id="SM00363"/>
    </source>
</evidence>
<dbReference type="Pfam" id="PF21278">
    <property type="entry name" value="YlmH_1st"/>
    <property type="match status" value="1"/>
</dbReference>
<dbReference type="RefSeq" id="WP_168411952.1">
    <property type="nucleotide sequence ID" value="NZ_JAAXPW010000004.1"/>
</dbReference>
<dbReference type="Pfam" id="PF01479">
    <property type="entry name" value="S4"/>
    <property type="match status" value="1"/>
</dbReference>
<accession>A0A840PUN7</accession>
<dbReference type="PROSITE" id="PS50889">
    <property type="entry name" value="S4"/>
    <property type="match status" value="1"/>
</dbReference>
<evidence type="ECO:0000313" key="4">
    <source>
        <dbReference type="Proteomes" id="UP000557217"/>
    </source>
</evidence>
<feature type="domain" description="RNA-binding S4" evidence="2">
    <location>
        <begin position="183"/>
        <end position="240"/>
    </location>
</feature>
<proteinExistence type="predicted"/>
<dbReference type="Proteomes" id="UP000557217">
    <property type="component" value="Unassembled WGS sequence"/>
</dbReference>
<keyword evidence="4" id="KW-1185">Reference proteome</keyword>
<dbReference type="AlphaFoldDB" id="A0A840PUN7"/>
<dbReference type="InterPro" id="IPR048443">
    <property type="entry name" value="RqcP2_N"/>
</dbReference>
<dbReference type="PANTHER" id="PTHR13633:SF3">
    <property type="entry name" value="MITOCHONDRIAL TRANSCRIPTION RESCUE FACTOR 1"/>
    <property type="match status" value="1"/>
</dbReference>
<dbReference type="Gene3D" id="3.30.1370.160">
    <property type="match status" value="1"/>
</dbReference>
<dbReference type="SMART" id="SM00363">
    <property type="entry name" value="S4"/>
    <property type="match status" value="1"/>
</dbReference>
<dbReference type="Gene3D" id="3.30.70.330">
    <property type="match status" value="1"/>
</dbReference>
<sequence length="261" mass="30546">MQNILQHFRKDEQPFIERVIEWKKEVEDRYAPKLTVFLDPREQHIVQSIIGTHDEINVYSEGAFQEAERKRLYIAPSYFEPTIKDFEIIILKLTFPSKFVELRHPDVLGALLSLGIDRKHFGDIRIDKEIIQFACTKEIALYVKTNLTKIGRVNVRIDELENMEELILPQDEWIEKVLTVSSMRLDAILSNSFNISRQKSQNLIRGGKVKVNFALCEETSYELQEGDTISCRGFGRFKITRIEGRTKKDKIRLTIGLFERK</sequence>
<evidence type="ECO:0000256" key="1">
    <source>
        <dbReference type="PROSITE-ProRule" id="PRU00182"/>
    </source>
</evidence>
<name>A0A840PUN7_URETH</name>
<dbReference type="SUPFAM" id="SSF55174">
    <property type="entry name" value="Alpha-L RNA-binding motif"/>
    <property type="match status" value="1"/>
</dbReference>
<dbReference type="PANTHER" id="PTHR13633">
    <property type="entry name" value="MITOCHONDRIAL TRANSCRIPTION RESCUE FACTOR 1"/>
    <property type="match status" value="1"/>
</dbReference>
<dbReference type="Gene3D" id="3.10.290.10">
    <property type="entry name" value="RNA-binding S4 domain"/>
    <property type="match status" value="1"/>
</dbReference>
<dbReference type="InterPro" id="IPR036986">
    <property type="entry name" value="S4_RNA-bd_sf"/>
</dbReference>
<dbReference type="InterPro" id="IPR012677">
    <property type="entry name" value="Nucleotide-bd_a/b_plait_sf"/>
</dbReference>
<gene>
    <name evidence="3" type="ORF">HNR36_001340</name>
</gene>
<evidence type="ECO:0000313" key="3">
    <source>
        <dbReference type="EMBL" id="MBB5148954.1"/>
    </source>
</evidence>
<dbReference type="Pfam" id="PF17774">
    <property type="entry name" value="YlmH_RBD"/>
    <property type="match status" value="1"/>
</dbReference>
<dbReference type="InterPro" id="IPR040591">
    <property type="entry name" value="RqcP2_RBD"/>
</dbReference>
<dbReference type="GO" id="GO:0003723">
    <property type="term" value="F:RNA binding"/>
    <property type="evidence" value="ECO:0007669"/>
    <property type="project" value="UniProtKB-KW"/>
</dbReference>